<dbReference type="RefSeq" id="WP_161257710.1">
    <property type="nucleotide sequence ID" value="NZ_WXEY01000007.1"/>
</dbReference>
<dbReference type="FunFam" id="2.30.30.140:FF:000022">
    <property type="entry name" value="Hydrogenase assembly chaperone HybG"/>
    <property type="match status" value="1"/>
</dbReference>
<dbReference type="GO" id="GO:0051604">
    <property type="term" value="P:protein maturation"/>
    <property type="evidence" value="ECO:0007669"/>
    <property type="project" value="TreeGrafter"/>
</dbReference>
<dbReference type="GO" id="GO:1902670">
    <property type="term" value="F:carbon dioxide binding"/>
    <property type="evidence" value="ECO:0007669"/>
    <property type="project" value="TreeGrafter"/>
</dbReference>
<dbReference type="EMBL" id="WXEY01000007">
    <property type="protein sequence ID" value="MZP29718.1"/>
    <property type="molecule type" value="Genomic_DNA"/>
</dbReference>
<comment type="similarity">
    <text evidence="1">Belongs to the HupF/HypC family.</text>
</comment>
<comment type="caution">
    <text evidence="2">The sequence shown here is derived from an EMBL/GenBank/DDBJ whole genome shotgun (WGS) entry which is preliminary data.</text>
</comment>
<sequence>MCLAAPSRITAIQEGGFLAEVESFGNKRTVGLTLVPEAKVGDYVLVHAGFAVQILDEEAALDSLKAWEEILSAAKGGA</sequence>
<keyword evidence="3" id="KW-1185">Reference proteome</keyword>
<dbReference type="PANTHER" id="PTHR35177:SF2">
    <property type="entry name" value="HYDROGENASE MATURATION FACTOR HYBG"/>
    <property type="match status" value="1"/>
</dbReference>
<organism evidence="2 3">
    <name type="scientific">Heliomicrobium undosum</name>
    <dbReference type="NCBI Taxonomy" id="121734"/>
    <lineage>
        <taxon>Bacteria</taxon>
        <taxon>Bacillati</taxon>
        <taxon>Bacillota</taxon>
        <taxon>Clostridia</taxon>
        <taxon>Eubacteriales</taxon>
        <taxon>Heliobacteriaceae</taxon>
        <taxon>Heliomicrobium</taxon>
    </lineage>
</organism>
<dbReference type="SUPFAM" id="SSF159127">
    <property type="entry name" value="HupF/HypC-like"/>
    <property type="match status" value="1"/>
</dbReference>
<dbReference type="AlphaFoldDB" id="A0A845L7L3"/>
<dbReference type="Pfam" id="PF01455">
    <property type="entry name" value="HupF_HypC"/>
    <property type="match status" value="1"/>
</dbReference>
<evidence type="ECO:0000313" key="3">
    <source>
        <dbReference type="Proteomes" id="UP000463470"/>
    </source>
</evidence>
<name>A0A845L7L3_9FIRM</name>
<reference evidence="2 3" key="1">
    <citation type="submission" date="2020-01" db="EMBL/GenBank/DDBJ databases">
        <title>Whole-genome sequence of Heliobacterium undosum DSM 13378.</title>
        <authorList>
            <person name="Kyndt J.A."/>
            <person name="Meyer T.E."/>
        </authorList>
    </citation>
    <scope>NUCLEOTIDE SEQUENCE [LARGE SCALE GENOMIC DNA]</scope>
    <source>
        <strain evidence="2 3">DSM 13378</strain>
    </source>
</reference>
<proteinExistence type="inferred from homology"/>
<evidence type="ECO:0000256" key="1">
    <source>
        <dbReference type="ARBA" id="ARBA00006018"/>
    </source>
</evidence>
<dbReference type="GO" id="GO:0005506">
    <property type="term" value="F:iron ion binding"/>
    <property type="evidence" value="ECO:0007669"/>
    <property type="project" value="TreeGrafter"/>
</dbReference>
<accession>A0A845L7L3</accession>
<dbReference type="OrthoDB" id="9806017at2"/>
<dbReference type="Gene3D" id="2.30.30.140">
    <property type="match status" value="1"/>
</dbReference>
<evidence type="ECO:0000313" key="2">
    <source>
        <dbReference type="EMBL" id="MZP29718.1"/>
    </source>
</evidence>
<protein>
    <submittedName>
        <fullName evidence="2">HypC/HybG/HupF family hydrogenase formation chaperone</fullName>
    </submittedName>
</protein>
<dbReference type="PANTHER" id="PTHR35177">
    <property type="entry name" value="HYDROGENASE MATURATION FACTOR HYBG"/>
    <property type="match status" value="1"/>
</dbReference>
<dbReference type="PRINTS" id="PR00445">
    <property type="entry name" value="HUPFHYPC"/>
</dbReference>
<dbReference type="Proteomes" id="UP000463470">
    <property type="component" value="Unassembled WGS sequence"/>
</dbReference>
<dbReference type="NCBIfam" id="TIGR00074">
    <property type="entry name" value="hypC_hupF"/>
    <property type="match status" value="1"/>
</dbReference>
<dbReference type="InterPro" id="IPR001109">
    <property type="entry name" value="Hydrogenase_HupF/HypC"/>
</dbReference>
<gene>
    <name evidence="2" type="primary">hypC</name>
    <name evidence="2" type="ORF">GTO91_08370</name>
</gene>